<organism evidence="4 5">
    <name type="scientific">Faecalibacterium prausnitzii M21/2</name>
    <dbReference type="NCBI Taxonomy" id="411485"/>
    <lineage>
        <taxon>Bacteria</taxon>
        <taxon>Bacillati</taxon>
        <taxon>Bacillota</taxon>
        <taxon>Clostridia</taxon>
        <taxon>Eubacteriales</taxon>
        <taxon>Oscillospiraceae</taxon>
        <taxon>Faecalibacterium</taxon>
    </lineage>
</organism>
<evidence type="ECO:0000313" key="4">
    <source>
        <dbReference type="EMBL" id="EDP21984.1"/>
    </source>
</evidence>
<dbReference type="PROSITE" id="PS51318">
    <property type="entry name" value="TAT"/>
    <property type="match status" value="1"/>
</dbReference>
<dbReference type="SUPFAM" id="SSF53850">
    <property type="entry name" value="Periplasmic binding protein-like II"/>
    <property type="match status" value="1"/>
</dbReference>
<dbReference type="Proteomes" id="UP000005945">
    <property type="component" value="Unassembled WGS sequence"/>
</dbReference>
<dbReference type="InterPro" id="IPR006311">
    <property type="entry name" value="TAT_signal"/>
</dbReference>
<reference evidence="4 5" key="2">
    <citation type="submission" date="2007-09" db="EMBL/GenBank/DDBJ databases">
        <authorList>
            <person name="Fulton L."/>
            <person name="Clifton S."/>
            <person name="Fulton B."/>
            <person name="Xu J."/>
            <person name="Minx P."/>
            <person name="Pepin K.H."/>
            <person name="Johnson M."/>
            <person name="Thiruvilangam P."/>
            <person name="Bhonagiri V."/>
            <person name="Nash W.E."/>
            <person name="Mardis E.R."/>
            <person name="Wilson R.K."/>
        </authorList>
    </citation>
    <scope>NUCLEOTIDE SEQUENCE [LARGE SCALE GENOMIC DNA]</scope>
    <source>
        <strain evidence="4 5">M21/2</strain>
    </source>
</reference>
<protein>
    <submittedName>
        <fullName evidence="4">Tat pathway signal sequence domain protein</fullName>
    </submittedName>
</protein>
<evidence type="ECO:0000256" key="2">
    <source>
        <dbReference type="SAM" id="SignalP"/>
    </source>
</evidence>
<name>A8SAA8_9FIRM</name>
<evidence type="ECO:0000256" key="1">
    <source>
        <dbReference type="ARBA" id="ARBA00022729"/>
    </source>
</evidence>
<sequence length="133" mass="14489">MTEQRFNHKIPRRTFLKVCAAAAAAGLTACSKTQAAAALPELTVGSDNYPPFIYLNNDSTPTGIDVDIATEAFARMGYAVRFEIIDWEQKTNLVESGAIDCIWGCFSMDGREQLYRWVGAVYGQPSGGGGQCR</sequence>
<dbReference type="PANTHER" id="PTHR35936:SF25">
    <property type="entry name" value="ABC TRANSPORTER SUBSTRATE-BINDING PROTEIN"/>
    <property type="match status" value="1"/>
</dbReference>
<feature type="chain" id="PRO_5038826402" evidence="2">
    <location>
        <begin position="36"/>
        <end position="133"/>
    </location>
</feature>
<dbReference type="EMBL" id="ABED02000024">
    <property type="protein sequence ID" value="EDP21984.1"/>
    <property type="molecule type" value="Genomic_DNA"/>
</dbReference>
<comment type="caution">
    <text evidence="4">The sequence shown here is derived from an EMBL/GenBank/DDBJ whole genome shotgun (WGS) entry which is preliminary data.</text>
</comment>
<dbReference type="Pfam" id="PF00497">
    <property type="entry name" value="SBP_bac_3"/>
    <property type="match status" value="1"/>
</dbReference>
<proteinExistence type="predicted"/>
<dbReference type="PROSITE" id="PS51257">
    <property type="entry name" value="PROKAR_LIPOPROTEIN"/>
    <property type="match status" value="1"/>
</dbReference>
<reference evidence="4 5" key="1">
    <citation type="submission" date="2007-09" db="EMBL/GenBank/DDBJ databases">
        <title>Draft genome sequence of Faecalibacterium prausnitzii M21/2.</title>
        <authorList>
            <person name="Sudarsanam P."/>
            <person name="Ley R."/>
            <person name="Guruge J."/>
            <person name="Turnbaugh P.J."/>
            <person name="Mahowald M."/>
            <person name="Liep D."/>
            <person name="Gordon J."/>
        </authorList>
    </citation>
    <scope>NUCLEOTIDE SEQUENCE [LARGE SCALE GENOMIC DNA]</scope>
    <source>
        <strain evidence="4 5">M21/2</strain>
    </source>
</reference>
<dbReference type="HOGENOM" id="CLU_1903566_0_0_9"/>
<keyword evidence="1 2" id="KW-0732">Signal</keyword>
<feature type="signal peptide" evidence="2">
    <location>
        <begin position="1"/>
        <end position="35"/>
    </location>
</feature>
<gene>
    <name evidence="4" type="ORF">FAEPRAM212_01305</name>
</gene>
<dbReference type="RefSeq" id="WP_005923005.1">
    <property type="nucleotide sequence ID" value="NZ_DS483499.1"/>
</dbReference>
<evidence type="ECO:0000259" key="3">
    <source>
        <dbReference type="Pfam" id="PF00497"/>
    </source>
</evidence>
<dbReference type="Gene3D" id="3.40.190.10">
    <property type="entry name" value="Periplasmic binding protein-like II"/>
    <property type="match status" value="1"/>
</dbReference>
<dbReference type="GeneID" id="79953541"/>
<feature type="domain" description="Solute-binding protein family 3/N-terminal" evidence="3">
    <location>
        <begin position="42"/>
        <end position="116"/>
    </location>
</feature>
<dbReference type="InterPro" id="IPR001638">
    <property type="entry name" value="Solute-binding_3/MltF_N"/>
</dbReference>
<evidence type="ECO:0000313" key="5">
    <source>
        <dbReference type="Proteomes" id="UP000005945"/>
    </source>
</evidence>
<dbReference type="PANTHER" id="PTHR35936">
    <property type="entry name" value="MEMBRANE-BOUND LYTIC MUREIN TRANSGLYCOSYLASE F"/>
    <property type="match status" value="1"/>
</dbReference>
<dbReference type="AlphaFoldDB" id="A8SAA8"/>
<accession>A8SAA8</accession>